<dbReference type="Proteomes" id="UP000674938">
    <property type="component" value="Unassembled WGS sequence"/>
</dbReference>
<evidence type="ECO:0000313" key="1">
    <source>
        <dbReference type="EMBL" id="MBP1041640.1"/>
    </source>
</evidence>
<reference evidence="1" key="1">
    <citation type="submission" date="2020-12" db="EMBL/GenBank/DDBJ databases">
        <title>Vagococcus allomyrinae sp. nov. and Enterococcus lavae sp. nov., isolated from the larvae of Allomyrina dichotoma.</title>
        <authorList>
            <person name="Lee S.D."/>
        </authorList>
    </citation>
    <scope>NUCLEOTIDE SEQUENCE</scope>
    <source>
        <strain evidence="1">BWB3-3</strain>
    </source>
</reference>
<sequence length="455" mass="50829">MWDNLRDEFANMTAIFTSQKGLLSEINLRLTDIREDLRFVKADLKAMASITNHVKLLHENFLTYKSVFELRMITVIDTITNWKLTERLTEVNTNIKNATTAVTRVGDYIGTDSGSSGLNYQLRQSLTVLKSTNSYITAINNSLGSEISSTGINYHIRQLVSNVKSSLNYMQLMYSSLGNESSSSGINYHMRQAVNQLKSVSTVLSAVYTNLGTDTSSTGLNYQVRQIMTYVKDSATYLGHIYTNLGSEGSSVGLNYQVRQILSAVKAIKPSTGGFTLDELEKMLKKALKEIDFKINIGDTVNEAGKNIWDVLDSLTDGIFDLGKEIVKATAEIIKVLADLIGDIMKELLKLIVPDNTDFIDKGFEDLSEKFNKKFEVVFKLSGDIKALFTPIETNAFDSMSFEYMGTKADMNQAKRSLDPYASKFRVLMQIIIWILCVIGCYRKVTGKGDLINDS</sequence>
<accession>A0A940SUT5</accession>
<dbReference type="AlphaFoldDB" id="A0A940SUT5"/>
<protein>
    <submittedName>
        <fullName evidence="1">Uncharacterized protein</fullName>
    </submittedName>
</protein>
<name>A0A940SUT5_9ENTE</name>
<evidence type="ECO:0000313" key="2">
    <source>
        <dbReference type="Proteomes" id="UP000674938"/>
    </source>
</evidence>
<dbReference type="EMBL" id="JAEEGA010000007">
    <property type="protein sequence ID" value="MBP1041640.1"/>
    <property type="molecule type" value="Genomic_DNA"/>
</dbReference>
<keyword evidence="2" id="KW-1185">Reference proteome</keyword>
<dbReference type="RefSeq" id="WP_209527866.1">
    <property type="nucleotide sequence ID" value="NZ_JAEEGA010000007.1"/>
</dbReference>
<organism evidence="1 2">
    <name type="scientific">Vagococcus allomyrinae</name>
    <dbReference type="NCBI Taxonomy" id="2794353"/>
    <lineage>
        <taxon>Bacteria</taxon>
        <taxon>Bacillati</taxon>
        <taxon>Bacillota</taxon>
        <taxon>Bacilli</taxon>
        <taxon>Lactobacillales</taxon>
        <taxon>Enterococcaceae</taxon>
        <taxon>Vagococcus</taxon>
    </lineage>
</organism>
<proteinExistence type="predicted"/>
<gene>
    <name evidence="1" type="ORF">I6N95_11540</name>
</gene>
<comment type="caution">
    <text evidence="1">The sequence shown here is derived from an EMBL/GenBank/DDBJ whole genome shotgun (WGS) entry which is preliminary data.</text>
</comment>